<accession>A0A9W6MV63</accession>
<gene>
    <name evidence="1" type="ORF">GCM10008179_10430</name>
</gene>
<evidence type="ECO:0000313" key="2">
    <source>
        <dbReference type="Proteomes" id="UP001143372"/>
    </source>
</evidence>
<dbReference type="EMBL" id="BSFI01000006">
    <property type="protein sequence ID" value="GLK67405.1"/>
    <property type="molecule type" value="Genomic_DNA"/>
</dbReference>
<dbReference type="AlphaFoldDB" id="A0A9W6MV63"/>
<organism evidence="1 2">
    <name type="scientific">Hansschlegelia plantiphila</name>
    <dbReference type="NCBI Taxonomy" id="374655"/>
    <lineage>
        <taxon>Bacteria</taxon>
        <taxon>Pseudomonadati</taxon>
        <taxon>Pseudomonadota</taxon>
        <taxon>Alphaproteobacteria</taxon>
        <taxon>Hyphomicrobiales</taxon>
        <taxon>Methylopilaceae</taxon>
        <taxon>Hansschlegelia</taxon>
    </lineage>
</organism>
<comment type="caution">
    <text evidence="1">The sequence shown here is derived from an EMBL/GenBank/DDBJ whole genome shotgun (WGS) entry which is preliminary data.</text>
</comment>
<protein>
    <submittedName>
        <fullName evidence="1">Uncharacterized protein</fullName>
    </submittedName>
</protein>
<sequence>MIAASYVAWGLLMTRSKTVRLEDSGFSLSYMMAWGWGMDERLSLTRRWFDFSGPSSEWLSLWKKPYNSGVAIYRSKENGEYYFGAIYRLFTLDTKSGELRSSCDSEGAPRRSELGERLAKAERVDADRIDPASEHLFRYVERDQSHGEIPASPPDSKYYVDLRYLGRFGLVRSGGRGNEIRFVPPEQASEPRLALETSCG</sequence>
<reference evidence="1" key="2">
    <citation type="submission" date="2023-01" db="EMBL/GenBank/DDBJ databases">
        <authorList>
            <person name="Sun Q."/>
            <person name="Evtushenko L."/>
        </authorList>
    </citation>
    <scope>NUCLEOTIDE SEQUENCE</scope>
    <source>
        <strain evidence="1">VKM B-2347</strain>
    </source>
</reference>
<keyword evidence="2" id="KW-1185">Reference proteome</keyword>
<proteinExistence type="predicted"/>
<name>A0A9W6MV63_9HYPH</name>
<evidence type="ECO:0000313" key="1">
    <source>
        <dbReference type="EMBL" id="GLK67405.1"/>
    </source>
</evidence>
<dbReference type="Proteomes" id="UP001143372">
    <property type="component" value="Unassembled WGS sequence"/>
</dbReference>
<reference evidence="1" key="1">
    <citation type="journal article" date="2014" name="Int. J. Syst. Evol. Microbiol.">
        <title>Complete genome sequence of Corynebacterium casei LMG S-19264T (=DSM 44701T), isolated from a smear-ripened cheese.</title>
        <authorList>
            <consortium name="US DOE Joint Genome Institute (JGI-PGF)"/>
            <person name="Walter F."/>
            <person name="Albersmeier A."/>
            <person name="Kalinowski J."/>
            <person name="Ruckert C."/>
        </authorList>
    </citation>
    <scope>NUCLEOTIDE SEQUENCE</scope>
    <source>
        <strain evidence="1">VKM B-2347</strain>
    </source>
</reference>